<sequence length="290" mass="31083">MDLPSLREECFNQSEPSRSKIGFKPETNEITTCGQDFFATTTSVVTKCISATKCCNLTVDKNSGNSLQYNCSQMFSGQLNTIPRNGIDRMVGWNTSFYHVDEGTPRAISVASRLNPFTYNVTGLINSLDMTSLKDSPSDPQGTGGSLMEAGNDHIGFALSCISTVYNIEYSMVGGNISYFSATLASGIEAAVIKAPLQVGLGTYTLYLQAALGVLLTGITVPDAMGLAFSQVGLAYASGAYKAVPAGWMRYRVEIELTMIPKASYLFLIALCFLKAAWEGGSDSGSTCER</sequence>
<name>A0AAN6REB7_9PLEO</name>
<organism evidence="1 2">
    <name type="scientific">Pseudopithomyces chartarum</name>
    <dbReference type="NCBI Taxonomy" id="1892770"/>
    <lineage>
        <taxon>Eukaryota</taxon>
        <taxon>Fungi</taxon>
        <taxon>Dikarya</taxon>
        <taxon>Ascomycota</taxon>
        <taxon>Pezizomycotina</taxon>
        <taxon>Dothideomycetes</taxon>
        <taxon>Pleosporomycetidae</taxon>
        <taxon>Pleosporales</taxon>
        <taxon>Massarineae</taxon>
        <taxon>Didymosphaeriaceae</taxon>
        <taxon>Pseudopithomyces</taxon>
    </lineage>
</organism>
<evidence type="ECO:0000313" key="1">
    <source>
        <dbReference type="EMBL" id="KAK3200813.1"/>
    </source>
</evidence>
<protein>
    <submittedName>
        <fullName evidence="1">Uncharacterized protein</fullName>
    </submittedName>
</protein>
<proteinExistence type="predicted"/>
<gene>
    <name evidence="1" type="ORF">GRF29_213g9593</name>
</gene>
<comment type="caution">
    <text evidence="1">The sequence shown here is derived from an EMBL/GenBank/DDBJ whole genome shotgun (WGS) entry which is preliminary data.</text>
</comment>
<keyword evidence="2" id="KW-1185">Reference proteome</keyword>
<dbReference type="EMBL" id="WVTA01000017">
    <property type="protein sequence ID" value="KAK3200813.1"/>
    <property type="molecule type" value="Genomic_DNA"/>
</dbReference>
<dbReference type="AlphaFoldDB" id="A0AAN6REB7"/>
<dbReference type="Proteomes" id="UP001280581">
    <property type="component" value="Unassembled WGS sequence"/>
</dbReference>
<accession>A0AAN6REB7</accession>
<evidence type="ECO:0000313" key="2">
    <source>
        <dbReference type="Proteomes" id="UP001280581"/>
    </source>
</evidence>
<reference evidence="1 2" key="1">
    <citation type="submission" date="2021-02" db="EMBL/GenBank/DDBJ databases">
        <title>Genome assembly of Pseudopithomyces chartarum.</title>
        <authorList>
            <person name="Jauregui R."/>
            <person name="Singh J."/>
            <person name="Voisey C."/>
        </authorList>
    </citation>
    <scope>NUCLEOTIDE SEQUENCE [LARGE SCALE GENOMIC DNA]</scope>
    <source>
        <strain evidence="1 2">AGR01</strain>
    </source>
</reference>